<name>A0A173W5T6_9FIRM</name>
<organism evidence="1 2">
    <name type="scientific">Mitsuokella jalaludinii</name>
    <dbReference type="NCBI Taxonomy" id="187979"/>
    <lineage>
        <taxon>Bacteria</taxon>
        <taxon>Bacillati</taxon>
        <taxon>Bacillota</taxon>
        <taxon>Negativicutes</taxon>
        <taxon>Selenomonadales</taxon>
        <taxon>Selenomonadaceae</taxon>
        <taxon>Mitsuokella</taxon>
    </lineage>
</organism>
<dbReference type="OrthoDB" id="1634024at2"/>
<dbReference type="Proteomes" id="UP000095546">
    <property type="component" value="Unassembled WGS sequence"/>
</dbReference>
<sequence>MAIKNIEMDRRDSASYRKMLKRGGFLSASYLSVSGFDVNQLKKLAKRGELDAVRCAIGKSIRWYYRERQAESAHLRGLA</sequence>
<evidence type="ECO:0000313" key="2">
    <source>
        <dbReference type="Proteomes" id="UP000095546"/>
    </source>
</evidence>
<dbReference type="RefSeq" id="WP_005841398.1">
    <property type="nucleotide sequence ID" value="NZ_CABIWZ010000001.1"/>
</dbReference>
<proteinExistence type="predicted"/>
<accession>A0A173W5T6</accession>
<dbReference type="STRING" id="187979.ERS852385_00002"/>
<keyword evidence="2" id="KW-1185">Reference proteome</keyword>
<protein>
    <submittedName>
        <fullName evidence="1">Uncharacterized protein</fullName>
    </submittedName>
</protein>
<dbReference type="GeneID" id="93481642"/>
<reference evidence="1 2" key="1">
    <citation type="submission" date="2015-09" db="EMBL/GenBank/DDBJ databases">
        <authorList>
            <consortium name="Pathogen Informatics"/>
        </authorList>
    </citation>
    <scope>NUCLEOTIDE SEQUENCE [LARGE SCALE GENOMIC DNA]</scope>
    <source>
        <strain evidence="1 2">2789STDY5608828</strain>
    </source>
</reference>
<dbReference type="EMBL" id="CYYU01000001">
    <property type="protein sequence ID" value="CUN33847.1"/>
    <property type="molecule type" value="Genomic_DNA"/>
</dbReference>
<gene>
    <name evidence="1" type="ORF">ERS852385_00002</name>
</gene>
<evidence type="ECO:0000313" key="1">
    <source>
        <dbReference type="EMBL" id="CUN33847.1"/>
    </source>
</evidence>
<dbReference type="AlphaFoldDB" id="A0A173W5T6"/>